<dbReference type="PANTHER" id="PTHR43110">
    <property type="entry name" value="THIOL PEROXIDASE"/>
    <property type="match status" value="1"/>
</dbReference>
<evidence type="ECO:0000256" key="2">
    <source>
        <dbReference type="ARBA" id="ARBA00022862"/>
    </source>
</evidence>
<dbReference type="Proteomes" id="UP000546252">
    <property type="component" value="Unassembled WGS sequence"/>
</dbReference>
<evidence type="ECO:0000313" key="9">
    <source>
        <dbReference type="Proteomes" id="UP000546252"/>
    </source>
</evidence>
<dbReference type="PROSITE" id="PS51352">
    <property type="entry name" value="THIOREDOXIN_2"/>
    <property type="match status" value="1"/>
</dbReference>
<dbReference type="InterPro" id="IPR024706">
    <property type="entry name" value="Peroxiredoxin_AhpC-typ"/>
</dbReference>
<dbReference type="InterPro" id="IPR036249">
    <property type="entry name" value="Thioredoxin-like_sf"/>
</dbReference>
<dbReference type="GO" id="GO:0004601">
    <property type="term" value="F:peroxidase activity"/>
    <property type="evidence" value="ECO:0007669"/>
    <property type="project" value="UniProtKB-KW"/>
</dbReference>
<feature type="region of interest" description="Disordered" evidence="6">
    <location>
        <begin position="1"/>
        <end position="21"/>
    </location>
</feature>
<dbReference type="RefSeq" id="WP_182494933.1">
    <property type="nucleotide sequence ID" value="NZ_BAAAKT010000002.1"/>
</dbReference>
<proteinExistence type="predicted"/>
<evidence type="ECO:0000313" key="8">
    <source>
        <dbReference type="EMBL" id="MBA8920588.1"/>
    </source>
</evidence>
<dbReference type="SUPFAM" id="SSF52833">
    <property type="entry name" value="Thioredoxin-like"/>
    <property type="match status" value="1"/>
</dbReference>
<evidence type="ECO:0000256" key="6">
    <source>
        <dbReference type="SAM" id="MobiDB-lite"/>
    </source>
</evidence>
<evidence type="ECO:0000256" key="4">
    <source>
        <dbReference type="ARBA" id="ARBA00023284"/>
    </source>
</evidence>
<evidence type="ECO:0000256" key="5">
    <source>
        <dbReference type="PIRSR" id="PIRSR000239-1"/>
    </source>
</evidence>
<name>A0A839FFW8_9MICC</name>
<dbReference type="Pfam" id="PF00578">
    <property type="entry name" value="AhpC-TSA"/>
    <property type="match status" value="1"/>
</dbReference>
<comment type="caution">
    <text evidence="8">The sequence shown here is derived from an EMBL/GenBank/DDBJ whole genome shotgun (WGS) entry which is preliminary data.</text>
</comment>
<organism evidence="8 9">
    <name type="scientific">Nesterenkonia jeotgali</name>
    <dbReference type="NCBI Taxonomy" id="317018"/>
    <lineage>
        <taxon>Bacteria</taxon>
        <taxon>Bacillati</taxon>
        <taxon>Actinomycetota</taxon>
        <taxon>Actinomycetes</taxon>
        <taxon>Micrococcales</taxon>
        <taxon>Micrococcaceae</taxon>
        <taxon>Nesterenkonia</taxon>
    </lineage>
</organism>
<gene>
    <name evidence="8" type="ORF">HNR24_000521</name>
</gene>
<protein>
    <submittedName>
        <fullName evidence="8">Peroxiredoxin</fullName>
    </submittedName>
</protein>
<dbReference type="InterPro" id="IPR050455">
    <property type="entry name" value="Tpx_Peroxidase_subfamily"/>
</dbReference>
<keyword evidence="2" id="KW-0049">Antioxidant</keyword>
<feature type="active site" description="Cysteine sulfenic acid (-SOH) intermediate; for peroxidase activity" evidence="5">
    <location>
        <position position="49"/>
    </location>
</feature>
<evidence type="ECO:0000256" key="1">
    <source>
        <dbReference type="ARBA" id="ARBA00022559"/>
    </source>
</evidence>
<keyword evidence="3" id="KW-0560">Oxidoreductase</keyword>
<accession>A0A839FFW8</accession>
<evidence type="ECO:0000256" key="3">
    <source>
        <dbReference type="ARBA" id="ARBA00023002"/>
    </source>
</evidence>
<dbReference type="InterPro" id="IPR013766">
    <property type="entry name" value="Thioredoxin_domain"/>
</dbReference>
<dbReference type="InterPro" id="IPR000866">
    <property type="entry name" value="AhpC/TSA"/>
</dbReference>
<keyword evidence="1" id="KW-0575">Peroxidase</keyword>
<reference evidence="8 9" key="1">
    <citation type="submission" date="2020-08" db="EMBL/GenBank/DDBJ databases">
        <title>Sequencing the genomes of 1000 actinobacteria strains.</title>
        <authorList>
            <person name="Klenk H.-P."/>
        </authorList>
    </citation>
    <scope>NUCLEOTIDE SEQUENCE [LARGE SCALE GENOMIC DNA]</scope>
    <source>
        <strain evidence="8 9">DSM 19081</strain>
    </source>
</reference>
<dbReference type="AlphaFoldDB" id="A0A839FFW8"/>
<evidence type="ECO:0000259" key="7">
    <source>
        <dbReference type="PROSITE" id="PS51352"/>
    </source>
</evidence>
<dbReference type="Gene3D" id="3.40.30.10">
    <property type="entry name" value="Glutaredoxin"/>
    <property type="match status" value="1"/>
</dbReference>
<keyword evidence="4" id="KW-0676">Redox-active center</keyword>
<sequence>MTGSRLPRIGEPAPEFSGRTQHGEVLELDQLRGTPVLLLFYPFAFSRVCDSELQALAARRGSIRETSARVLAISCDPIHSLRAYAEMLRSEHRADPASDSDPASRAGELSFDLVSDFWPHGEIAQRYGAFDPVTGAAQRISFLLDSELRLAKVDSVPATQTRDLDATLAQLARLG</sequence>
<dbReference type="PIRSF" id="PIRSF000239">
    <property type="entry name" value="AHPC"/>
    <property type="match status" value="1"/>
</dbReference>
<dbReference type="EMBL" id="JACJIH010000001">
    <property type="protein sequence ID" value="MBA8920588.1"/>
    <property type="molecule type" value="Genomic_DNA"/>
</dbReference>
<feature type="domain" description="Thioredoxin" evidence="7">
    <location>
        <begin position="7"/>
        <end position="175"/>
    </location>
</feature>
<dbReference type="PANTHER" id="PTHR43110:SF1">
    <property type="entry name" value="THIOL PEROXIDASE"/>
    <property type="match status" value="1"/>
</dbReference>